<sequence length="73" mass="8014">MKSAVIVALILAVFLINTISCSDAEEQKVLRRFARASVKPSCVNRRCTINGHCSDCCRFPNVGLCSFKTCTCL</sequence>
<keyword evidence="3" id="KW-1185">Reference proteome</keyword>
<evidence type="ECO:0000313" key="2">
    <source>
        <dbReference type="EMBL" id="KAJ3642816.1"/>
    </source>
</evidence>
<gene>
    <name evidence="2" type="ORF">Zmor_025569</name>
</gene>
<evidence type="ECO:0000313" key="3">
    <source>
        <dbReference type="Proteomes" id="UP001168821"/>
    </source>
</evidence>
<dbReference type="AlphaFoldDB" id="A0AA38M461"/>
<name>A0AA38M461_9CUCU</name>
<accession>A0AA38M461</accession>
<reference evidence="2" key="1">
    <citation type="journal article" date="2023" name="G3 (Bethesda)">
        <title>Whole genome assemblies of Zophobas morio and Tenebrio molitor.</title>
        <authorList>
            <person name="Kaur S."/>
            <person name="Stinson S.A."/>
            <person name="diCenzo G.C."/>
        </authorList>
    </citation>
    <scope>NUCLEOTIDE SEQUENCE</scope>
    <source>
        <strain evidence="2">QUZm001</strain>
    </source>
</reference>
<comment type="caution">
    <text evidence="2">The sequence shown here is derived from an EMBL/GenBank/DDBJ whole genome shotgun (WGS) entry which is preliminary data.</text>
</comment>
<proteinExistence type="predicted"/>
<dbReference type="Proteomes" id="UP001168821">
    <property type="component" value="Unassembled WGS sequence"/>
</dbReference>
<evidence type="ECO:0000256" key="1">
    <source>
        <dbReference type="SAM" id="SignalP"/>
    </source>
</evidence>
<feature type="chain" id="PRO_5041430697" evidence="1">
    <location>
        <begin position="25"/>
        <end position="73"/>
    </location>
</feature>
<organism evidence="2 3">
    <name type="scientific">Zophobas morio</name>
    <dbReference type="NCBI Taxonomy" id="2755281"/>
    <lineage>
        <taxon>Eukaryota</taxon>
        <taxon>Metazoa</taxon>
        <taxon>Ecdysozoa</taxon>
        <taxon>Arthropoda</taxon>
        <taxon>Hexapoda</taxon>
        <taxon>Insecta</taxon>
        <taxon>Pterygota</taxon>
        <taxon>Neoptera</taxon>
        <taxon>Endopterygota</taxon>
        <taxon>Coleoptera</taxon>
        <taxon>Polyphaga</taxon>
        <taxon>Cucujiformia</taxon>
        <taxon>Tenebrionidae</taxon>
        <taxon>Zophobas</taxon>
    </lineage>
</organism>
<dbReference type="EMBL" id="JALNTZ010000008">
    <property type="protein sequence ID" value="KAJ3642816.1"/>
    <property type="molecule type" value="Genomic_DNA"/>
</dbReference>
<protein>
    <submittedName>
        <fullName evidence="2">Uncharacterized protein</fullName>
    </submittedName>
</protein>
<keyword evidence="1" id="KW-0732">Signal</keyword>
<feature type="signal peptide" evidence="1">
    <location>
        <begin position="1"/>
        <end position="24"/>
    </location>
</feature>